<name>A0A0U1M9X0_TALIS</name>
<proteinExistence type="predicted"/>
<keyword evidence="2" id="KW-1185">Reference proteome</keyword>
<reference evidence="1 2" key="1">
    <citation type="submission" date="2015-04" db="EMBL/GenBank/DDBJ databases">
        <authorList>
            <person name="Syromyatnikov M.Y."/>
            <person name="Popov V.N."/>
        </authorList>
    </citation>
    <scope>NUCLEOTIDE SEQUENCE [LARGE SCALE GENOMIC DNA]</scope>
    <source>
        <strain evidence="1">WF-38-12</strain>
    </source>
</reference>
<dbReference type="EMBL" id="CVMT01000012">
    <property type="protein sequence ID" value="CRG92365.1"/>
    <property type="molecule type" value="Genomic_DNA"/>
</dbReference>
<evidence type="ECO:0000313" key="2">
    <source>
        <dbReference type="Proteomes" id="UP000054383"/>
    </source>
</evidence>
<gene>
    <name evidence="1" type="ORF">PISL3812_09423</name>
</gene>
<dbReference type="Proteomes" id="UP000054383">
    <property type="component" value="Unassembled WGS sequence"/>
</dbReference>
<organism evidence="1 2">
    <name type="scientific">Talaromyces islandicus</name>
    <name type="common">Penicillium islandicum</name>
    <dbReference type="NCBI Taxonomy" id="28573"/>
    <lineage>
        <taxon>Eukaryota</taxon>
        <taxon>Fungi</taxon>
        <taxon>Dikarya</taxon>
        <taxon>Ascomycota</taxon>
        <taxon>Pezizomycotina</taxon>
        <taxon>Eurotiomycetes</taxon>
        <taxon>Eurotiomycetidae</taxon>
        <taxon>Eurotiales</taxon>
        <taxon>Trichocomaceae</taxon>
        <taxon>Talaromyces</taxon>
        <taxon>Talaromyces sect. Islandici</taxon>
    </lineage>
</organism>
<sequence length="69" mass="7713">MWPGPHAVSIWGELVTGKKAMLMEQIQKGQSKLSTMTASQIEITTDELAEWHDSSRSWLLTGDEAKVIQ</sequence>
<accession>A0A0U1M9X0</accession>
<dbReference type="AlphaFoldDB" id="A0A0U1M9X0"/>
<dbReference type="OrthoDB" id="5354164at2759"/>
<protein>
    <submittedName>
        <fullName evidence="1">Uncharacterized protein</fullName>
    </submittedName>
</protein>
<evidence type="ECO:0000313" key="1">
    <source>
        <dbReference type="EMBL" id="CRG92365.1"/>
    </source>
</evidence>